<dbReference type="EMBL" id="VUJU01010209">
    <property type="protein sequence ID" value="KAF0715310.1"/>
    <property type="molecule type" value="Genomic_DNA"/>
</dbReference>
<dbReference type="GO" id="GO:0004386">
    <property type="term" value="F:helicase activity"/>
    <property type="evidence" value="ECO:0007669"/>
    <property type="project" value="UniProtKB-KW"/>
</dbReference>
<accession>A0A6G0VZF0</accession>
<evidence type="ECO:0000313" key="1">
    <source>
        <dbReference type="EMBL" id="KAF0715310.1"/>
    </source>
</evidence>
<reference evidence="1 2" key="1">
    <citation type="submission" date="2019-08" db="EMBL/GenBank/DDBJ databases">
        <title>Whole genome of Aphis craccivora.</title>
        <authorList>
            <person name="Voronova N.V."/>
            <person name="Shulinski R.S."/>
            <person name="Bandarenka Y.V."/>
            <person name="Zhorov D.G."/>
            <person name="Warner D."/>
        </authorList>
    </citation>
    <scope>NUCLEOTIDE SEQUENCE [LARGE SCALE GENOMIC DNA]</scope>
    <source>
        <strain evidence="1">180601</strain>
        <tissue evidence="1">Whole Body</tissue>
    </source>
</reference>
<organism evidence="1 2">
    <name type="scientific">Aphis craccivora</name>
    <name type="common">Cowpea aphid</name>
    <dbReference type="NCBI Taxonomy" id="307492"/>
    <lineage>
        <taxon>Eukaryota</taxon>
        <taxon>Metazoa</taxon>
        <taxon>Ecdysozoa</taxon>
        <taxon>Arthropoda</taxon>
        <taxon>Hexapoda</taxon>
        <taxon>Insecta</taxon>
        <taxon>Pterygota</taxon>
        <taxon>Neoptera</taxon>
        <taxon>Paraneoptera</taxon>
        <taxon>Hemiptera</taxon>
        <taxon>Sternorrhyncha</taxon>
        <taxon>Aphidomorpha</taxon>
        <taxon>Aphidoidea</taxon>
        <taxon>Aphididae</taxon>
        <taxon>Aphidini</taxon>
        <taxon>Aphis</taxon>
        <taxon>Aphis</taxon>
    </lineage>
</organism>
<keyword evidence="2" id="KW-1185">Reference proteome</keyword>
<proteinExistence type="predicted"/>
<gene>
    <name evidence="1" type="ORF">FWK35_00024976</name>
</gene>
<sequence>MDIQPCGSNQSIAYYVAKYISKAEPTELNVSVARAIREIRREESDISRKLFKICMRIMNERQV</sequence>
<comment type="caution">
    <text evidence="1">The sequence shown here is derived from an EMBL/GenBank/DDBJ whole genome shotgun (WGS) entry which is preliminary data.</text>
</comment>
<keyword evidence="1" id="KW-0347">Helicase</keyword>
<dbReference type="Proteomes" id="UP000478052">
    <property type="component" value="Unassembled WGS sequence"/>
</dbReference>
<dbReference type="AlphaFoldDB" id="A0A6G0VZF0"/>
<keyword evidence="1" id="KW-0378">Hydrolase</keyword>
<keyword evidence="1" id="KW-0547">Nucleotide-binding</keyword>
<keyword evidence="1" id="KW-0067">ATP-binding</keyword>
<name>A0A6G0VZF0_APHCR</name>
<protein>
    <submittedName>
        <fullName evidence="1">ATP-dependent DNA helicase</fullName>
    </submittedName>
</protein>
<evidence type="ECO:0000313" key="2">
    <source>
        <dbReference type="Proteomes" id="UP000478052"/>
    </source>
</evidence>